<dbReference type="PANTHER" id="PTHR40068:SF1">
    <property type="entry name" value="TRANSCRIPTION REPRESSOR NIAR-RELATED"/>
    <property type="match status" value="1"/>
</dbReference>
<dbReference type="InterPro" id="IPR026043">
    <property type="entry name" value="NadR"/>
</dbReference>
<evidence type="ECO:0000256" key="1">
    <source>
        <dbReference type="PIRSR" id="PIRSR037847-1"/>
    </source>
</evidence>
<feature type="binding site" evidence="1">
    <location>
        <position position="143"/>
    </location>
    <ligand>
        <name>Ni(2+)</name>
        <dbReference type="ChEBI" id="CHEBI:49786"/>
    </ligand>
</feature>
<dbReference type="SUPFAM" id="SSF46785">
    <property type="entry name" value="Winged helix' DNA-binding domain"/>
    <property type="match status" value="1"/>
</dbReference>
<feature type="binding site" evidence="1">
    <location>
        <position position="76"/>
    </location>
    <ligand>
        <name>Ni(2+)</name>
        <dbReference type="ChEBI" id="CHEBI:49786"/>
    </ligand>
</feature>
<dbReference type="Proteomes" id="UP000019681">
    <property type="component" value="Unassembled WGS sequence"/>
</dbReference>
<dbReference type="GO" id="GO:0046872">
    <property type="term" value="F:metal ion binding"/>
    <property type="evidence" value="ECO:0007669"/>
    <property type="project" value="UniProtKB-KW"/>
</dbReference>
<dbReference type="EMBL" id="AZQP01000049">
    <property type="protein sequence ID" value="EYE87554.1"/>
    <property type="molecule type" value="Genomic_DNA"/>
</dbReference>
<dbReference type="Pfam" id="PF08279">
    <property type="entry name" value="HTH_11"/>
    <property type="match status" value="1"/>
</dbReference>
<dbReference type="Gene3D" id="1.10.10.10">
    <property type="entry name" value="Winged helix-like DNA-binding domain superfamily/Winged helix DNA-binding domain"/>
    <property type="match status" value="1"/>
</dbReference>
<dbReference type="SUPFAM" id="SSF75500">
    <property type="entry name" value="Putative transcriptional regulator TM1602, C-terminal domain"/>
    <property type="match status" value="1"/>
</dbReference>
<dbReference type="PIRSF" id="PIRSF037847">
    <property type="entry name" value="NiaR"/>
    <property type="match status" value="1"/>
</dbReference>
<feature type="binding site" evidence="1">
    <location>
        <position position="145"/>
    </location>
    <ligand>
        <name>Ni(2+)</name>
        <dbReference type="ChEBI" id="CHEBI:49786"/>
    </ligand>
</feature>
<protein>
    <submittedName>
        <fullName evidence="4">Transcriptional regulator</fullName>
    </submittedName>
</protein>
<dbReference type="InterPro" id="IPR035922">
    <property type="entry name" value="3H_dom_sf"/>
</dbReference>
<sequence length="173" mass="19173">MKGNERRDAILTILKNSNRPVKGGELSSSLKVSRQVIVQDIALLRAEGKDIVATPQGYVILGGLSTSVKKVIAVRHDENQLEDELKTVVALGGRVIDVTIEHKIYGEITGKLMIKSFFDVEEFMLKVKNNDSKPLSYLTGGIHLHTIEADNSEIMDRILNTLKEKGYLISEEA</sequence>
<gene>
    <name evidence="4" type="ORF">Q428_12725</name>
</gene>
<dbReference type="AlphaFoldDB" id="A0A017RT07"/>
<dbReference type="InterPro" id="IPR013196">
    <property type="entry name" value="HTH_11"/>
</dbReference>
<evidence type="ECO:0000313" key="4">
    <source>
        <dbReference type="EMBL" id="EYE87554.1"/>
    </source>
</evidence>
<reference evidence="4 5" key="1">
    <citation type="journal article" date="2014" name="Genome Announc.">
        <title>Draft Genome Sequence of Fervidicella metallireducens Strain AeBT, an Iron-Reducing Thermoanaerobe from the Great Artesian Basin.</title>
        <authorList>
            <person name="Patel B.K."/>
        </authorList>
    </citation>
    <scope>NUCLEOTIDE SEQUENCE [LARGE SCALE GENOMIC DNA]</scope>
    <source>
        <strain evidence="4 5">AeB</strain>
    </source>
</reference>
<organism evidence="4 5">
    <name type="scientific">Fervidicella metallireducens AeB</name>
    <dbReference type="NCBI Taxonomy" id="1403537"/>
    <lineage>
        <taxon>Bacteria</taxon>
        <taxon>Bacillati</taxon>
        <taxon>Bacillota</taxon>
        <taxon>Clostridia</taxon>
        <taxon>Eubacteriales</taxon>
        <taxon>Clostridiaceae</taxon>
        <taxon>Fervidicella</taxon>
    </lineage>
</organism>
<dbReference type="RefSeq" id="WP_035381259.1">
    <property type="nucleotide sequence ID" value="NZ_AZQP01000049.1"/>
</dbReference>
<feature type="domain" description="3H" evidence="2">
    <location>
        <begin position="72"/>
        <end position="168"/>
    </location>
</feature>
<comment type="caution">
    <text evidence="4">The sequence shown here is derived from an EMBL/GenBank/DDBJ whole genome shotgun (WGS) entry which is preliminary data.</text>
</comment>
<keyword evidence="1" id="KW-0533">Nickel</keyword>
<keyword evidence="5" id="KW-1185">Reference proteome</keyword>
<dbReference type="PANTHER" id="PTHR40068">
    <property type="entry name" value="TRANSCRIPTION REPRESSOR NIAR-RELATED"/>
    <property type="match status" value="1"/>
</dbReference>
<evidence type="ECO:0000259" key="3">
    <source>
        <dbReference type="Pfam" id="PF08279"/>
    </source>
</evidence>
<dbReference type="Gene3D" id="3.30.1340.20">
    <property type="entry name" value="3H domain"/>
    <property type="match status" value="1"/>
</dbReference>
<dbReference type="InterPro" id="IPR004173">
    <property type="entry name" value="3H_domain"/>
</dbReference>
<dbReference type="InterPro" id="IPR036388">
    <property type="entry name" value="WH-like_DNA-bd_sf"/>
</dbReference>
<feature type="binding site" evidence="1">
    <location>
        <position position="84"/>
    </location>
    <ligand>
        <name>Ni(2+)</name>
        <dbReference type="ChEBI" id="CHEBI:49786"/>
    </ligand>
</feature>
<accession>A0A017RT07</accession>
<feature type="domain" description="Helix-turn-helix type 11" evidence="3">
    <location>
        <begin position="6"/>
        <end position="58"/>
    </location>
</feature>
<evidence type="ECO:0000259" key="2">
    <source>
        <dbReference type="Pfam" id="PF02829"/>
    </source>
</evidence>
<dbReference type="InterPro" id="IPR036390">
    <property type="entry name" value="WH_DNA-bd_sf"/>
</dbReference>
<dbReference type="STRING" id="1403537.Q428_12725"/>
<dbReference type="Pfam" id="PF02829">
    <property type="entry name" value="3H"/>
    <property type="match status" value="1"/>
</dbReference>
<name>A0A017RT07_9CLOT</name>
<dbReference type="OrthoDB" id="9792661at2"/>
<keyword evidence="1" id="KW-0479">Metal-binding</keyword>
<proteinExistence type="predicted"/>
<evidence type="ECO:0000313" key="5">
    <source>
        <dbReference type="Proteomes" id="UP000019681"/>
    </source>
</evidence>